<evidence type="ECO:0000313" key="3">
    <source>
        <dbReference type="Proteomes" id="UP000050544"/>
    </source>
</evidence>
<feature type="transmembrane region" description="Helical" evidence="1">
    <location>
        <begin position="84"/>
        <end position="105"/>
    </location>
</feature>
<dbReference type="PANTHER" id="PTHR43471:SF14">
    <property type="entry name" value="ABC-2 TYPE TRANSPORT SYSTEM PERMEASE PROTEIN"/>
    <property type="match status" value="1"/>
</dbReference>
<keyword evidence="1" id="KW-0812">Transmembrane</keyword>
<feature type="transmembrane region" description="Helical" evidence="1">
    <location>
        <begin position="199"/>
        <end position="219"/>
    </location>
</feature>
<dbReference type="PATRIC" id="fig|869279.4.peg.1149"/>
<dbReference type="GO" id="GO:0140359">
    <property type="term" value="F:ABC-type transporter activity"/>
    <property type="evidence" value="ECO:0007669"/>
    <property type="project" value="InterPro"/>
</dbReference>
<dbReference type="AlphaFoldDB" id="A0A0N8GQT2"/>
<gene>
    <name evidence="2" type="ORF">SE15_05710</name>
</gene>
<proteinExistence type="predicted"/>
<keyword evidence="1" id="KW-0472">Membrane</keyword>
<comment type="caution">
    <text evidence="2">The sequence shown here is derived from an EMBL/GenBank/DDBJ whole genome shotgun (WGS) entry which is preliminary data.</text>
</comment>
<dbReference type="RefSeq" id="WP_054521114.1">
    <property type="nucleotide sequence ID" value="NZ_LGKO01000002.1"/>
</dbReference>
<dbReference type="PANTHER" id="PTHR43471">
    <property type="entry name" value="ABC TRANSPORTER PERMEASE"/>
    <property type="match status" value="1"/>
</dbReference>
<sequence length="327" mass="36012">MSALERAEIQRLREGSPWTGLWAVVAKEMADHLTSARMRILELLILLTAGGTVYVAMQQIRASIGSDRFIYLKLFTLSQDPLPSLIGFLGFLVPLIAIALGFDAVNGEFNRKTLSRILAQPIYRDALLSGKFLAGLFTLALVFSAIWLLIFGMGLIGLGVAPNSEEVGRLLWFLLATIFYGGIWLVLAQMFSVVFRQPATAALAAIATWLFFTVFWNILASLLAQSLRPIQYGFLQEALAQAELELALTRISPNTLYAEIAIALLNPTVRSLGFVLPFQLEGAILGTPLPLHQSVLLIWPHLTGLIAATILLFALAYVLFQRQEIRA</sequence>
<name>A0A0N8GQT2_9CHLR</name>
<evidence type="ECO:0000313" key="2">
    <source>
        <dbReference type="EMBL" id="KPL84570.1"/>
    </source>
</evidence>
<dbReference type="GO" id="GO:0005886">
    <property type="term" value="C:plasma membrane"/>
    <property type="evidence" value="ECO:0007669"/>
    <property type="project" value="UniProtKB-SubCell"/>
</dbReference>
<dbReference type="STRING" id="869279.SE15_05710"/>
<dbReference type="Proteomes" id="UP000050544">
    <property type="component" value="Unassembled WGS sequence"/>
</dbReference>
<feature type="transmembrane region" description="Helical" evidence="1">
    <location>
        <begin position="126"/>
        <end position="150"/>
    </location>
</feature>
<dbReference type="OrthoDB" id="9795677at2"/>
<organism evidence="2 3">
    <name type="scientific">Thermanaerothrix daxensis</name>
    <dbReference type="NCBI Taxonomy" id="869279"/>
    <lineage>
        <taxon>Bacteria</taxon>
        <taxon>Bacillati</taxon>
        <taxon>Chloroflexota</taxon>
        <taxon>Anaerolineae</taxon>
        <taxon>Anaerolineales</taxon>
        <taxon>Anaerolineaceae</taxon>
        <taxon>Thermanaerothrix</taxon>
    </lineage>
</organism>
<dbReference type="Pfam" id="PF12679">
    <property type="entry name" value="ABC2_membrane_2"/>
    <property type="match status" value="1"/>
</dbReference>
<feature type="transmembrane region" description="Helical" evidence="1">
    <location>
        <begin position="170"/>
        <end position="187"/>
    </location>
</feature>
<keyword evidence="3" id="KW-1185">Reference proteome</keyword>
<protein>
    <submittedName>
        <fullName evidence="2">ABC transporter permease</fullName>
    </submittedName>
</protein>
<reference evidence="2 3" key="1">
    <citation type="submission" date="2015-07" db="EMBL/GenBank/DDBJ databases">
        <title>Whole genome sequence of Thermanaerothrix daxensis DSM 23592.</title>
        <authorList>
            <person name="Hemp J."/>
            <person name="Ward L.M."/>
            <person name="Pace L.A."/>
            <person name="Fischer W.W."/>
        </authorList>
    </citation>
    <scope>NUCLEOTIDE SEQUENCE [LARGE SCALE GENOMIC DNA]</scope>
    <source>
        <strain evidence="2 3">GNS-1</strain>
    </source>
</reference>
<keyword evidence="1" id="KW-1133">Transmembrane helix</keyword>
<feature type="transmembrane region" description="Helical" evidence="1">
    <location>
        <begin position="298"/>
        <end position="320"/>
    </location>
</feature>
<dbReference type="EMBL" id="LGKO01000002">
    <property type="protein sequence ID" value="KPL84570.1"/>
    <property type="molecule type" value="Genomic_DNA"/>
</dbReference>
<evidence type="ECO:0000256" key="1">
    <source>
        <dbReference type="SAM" id="Phobius"/>
    </source>
</evidence>
<feature type="transmembrane region" description="Helical" evidence="1">
    <location>
        <begin position="43"/>
        <end position="64"/>
    </location>
</feature>
<accession>A0A0N8GQT2</accession>